<keyword evidence="3" id="KW-0677">Repeat</keyword>
<keyword evidence="5" id="KW-0611">Plant defense</keyword>
<dbReference type="GO" id="GO:0006952">
    <property type="term" value="P:defense response"/>
    <property type="evidence" value="ECO:0007669"/>
    <property type="project" value="UniProtKB-KW"/>
</dbReference>
<evidence type="ECO:0000256" key="2">
    <source>
        <dbReference type="ARBA" id="ARBA00022614"/>
    </source>
</evidence>
<evidence type="ECO:0000259" key="8">
    <source>
        <dbReference type="Pfam" id="PF00931"/>
    </source>
</evidence>
<feature type="domain" description="NB-ARC" evidence="8">
    <location>
        <begin position="373"/>
        <end position="525"/>
    </location>
</feature>
<dbReference type="Pfam" id="PF00931">
    <property type="entry name" value="NB-ARC"/>
    <property type="match status" value="1"/>
</dbReference>
<dbReference type="SUPFAM" id="SSF52047">
    <property type="entry name" value="RNI-like"/>
    <property type="match status" value="1"/>
</dbReference>
<dbReference type="Proteomes" id="UP000806378">
    <property type="component" value="Unassembled WGS sequence"/>
</dbReference>
<dbReference type="InterPro" id="IPR057135">
    <property type="entry name" value="At4g27190-like_LRR"/>
</dbReference>
<evidence type="ECO:0000256" key="6">
    <source>
        <dbReference type="ARBA" id="ARBA00022840"/>
    </source>
</evidence>
<organism evidence="11 12">
    <name type="scientific">Corymbia citriodora subsp. variegata</name>
    <dbReference type="NCBI Taxonomy" id="360336"/>
    <lineage>
        <taxon>Eukaryota</taxon>
        <taxon>Viridiplantae</taxon>
        <taxon>Streptophyta</taxon>
        <taxon>Embryophyta</taxon>
        <taxon>Tracheophyta</taxon>
        <taxon>Spermatophyta</taxon>
        <taxon>Magnoliopsida</taxon>
        <taxon>eudicotyledons</taxon>
        <taxon>Gunneridae</taxon>
        <taxon>Pentapetalae</taxon>
        <taxon>rosids</taxon>
        <taxon>malvids</taxon>
        <taxon>Myrtales</taxon>
        <taxon>Myrtaceae</taxon>
        <taxon>Myrtoideae</taxon>
        <taxon>Eucalypteae</taxon>
        <taxon>Corymbia</taxon>
    </lineage>
</organism>
<dbReference type="InterPro" id="IPR003591">
    <property type="entry name" value="Leu-rich_rpt_typical-subtyp"/>
</dbReference>
<comment type="similarity">
    <text evidence="1">Belongs to the disease resistance NB-LRR family.</text>
</comment>
<evidence type="ECO:0008006" key="13">
    <source>
        <dbReference type="Google" id="ProtNLM"/>
    </source>
</evidence>
<proteinExistence type="inferred from homology"/>
<dbReference type="Gene3D" id="3.40.50.300">
    <property type="entry name" value="P-loop containing nucleotide triphosphate hydrolases"/>
    <property type="match status" value="1"/>
</dbReference>
<dbReference type="EMBL" id="MU091001">
    <property type="protein sequence ID" value="KAF7847294.1"/>
    <property type="molecule type" value="Genomic_DNA"/>
</dbReference>
<evidence type="ECO:0000256" key="1">
    <source>
        <dbReference type="ARBA" id="ARBA00008894"/>
    </source>
</evidence>
<feature type="compositionally biased region" description="Polar residues" evidence="7">
    <location>
        <begin position="177"/>
        <end position="194"/>
    </location>
</feature>
<feature type="region of interest" description="Disordered" evidence="7">
    <location>
        <begin position="160"/>
        <end position="232"/>
    </location>
</feature>
<dbReference type="SUPFAM" id="SSF52058">
    <property type="entry name" value="L domain-like"/>
    <property type="match status" value="1"/>
</dbReference>
<dbReference type="GO" id="GO:0005524">
    <property type="term" value="F:ATP binding"/>
    <property type="evidence" value="ECO:0007669"/>
    <property type="project" value="UniProtKB-KW"/>
</dbReference>
<feature type="compositionally biased region" description="Low complexity" evidence="7">
    <location>
        <begin position="195"/>
        <end position="216"/>
    </location>
</feature>
<dbReference type="GO" id="GO:0043531">
    <property type="term" value="F:ADP binding"/>
    <property type="evidence" value="ECO:0007669"/>
    <property type="project" value="InterPro"/>
</dbReference>
<evidence type="ECO:0000313" key="12">
    <source>
        <dbReference type="Proteomes" id="UP000806378"/>
    </source>
</evidence>
<evidence type="ECO:0000259" key="10">
    <source>
        <dbReference type="Pfam" id="PF23559"/>
    </source>
</evidence>
<dbReference type="Gene3D" id="3.80.10.10">
    <property type="entry name" value="Ribonuclease Inhibitor"/>
    <property type="match status" value="2"/>
</dbReference>
<dbReference type="PANTHER" id="PTHR33463">
    <property type="entry name" value="NB-ARC DOMAIN-CONTAINING PROTEIN-RELATED"/>
    <property type="match status" value="1"/>
</dbReference>
<keyword evidence="12" id="KW-1185">Reference proteome</keyword>
<evidence type="ECO:0000256" key="3">
    <source>
        <dbReference type="ARBA" id="ARBA00022737"/>
    </source>
</evidence>
<keyword evidence="2" id="KW-0433">Leucine-rich repeat</keyword>
<evidence type="ECO:0000256" key="4">
    <source>
        <dbReference type="ARBA" id="ARBA00022741"/>
    </source>
</evidence>
<dbReference type="Gramene" id="rna-gnl|WGS:JABURB|Cocit.L3113.1">
    <property type="protein sequence ID" value="cds-KAF7847294.1"/>
    <property type="gene ID" value="gene-BT93_L3113"/>
</dbReference>
<dbReference type="Pfam" id="PF23247">
    <property type="entry name" value="LRR_RPS2"/>
    <property type="match status" value="1"/>
</dbReference>
<feature type="domain" description="Disease resistance protein At4g27190-like leucine-rich repeats" evidence="9">
    <location>
        <begin position="1363"/>
        <end position="1474"/>
    </location>
</feature>
<dbReference type="InterPro" id="IPR058922">
    <property type="entry name" value="WHD_DRP"/>
</dbReference>
<sequence length="1539" mass="173308">MPKKPDPIRKHVEDLGNGEWKCKFCESKYKGNAKRIRAHLAKIPGQGIKCCEKVDPHVRAEASHTFDGEGSLLNISTGGTSGEGTERTVFGTGQNVLQSDDTSNPNDMQNSNQAGNAPLQLSCYRSTGTGTPSTCPQCQVSLPTGNMPLDITMVDSLVPKASTNTIGPSSPHALMSPQRQSVPHQSINLETAHQSPTISSSSSSSMDMAPCMPSSSQAPNHASPSPPQILPCGAGLIGPSSSPEIFMNEGAPMMSHPYTGNNFEENSASKRKLELLSRKEGSIRCQLELAASLSLKKPRMEVVNWLVNVEKLRNDFLEATSDDCLPPYQQVEVLVHEAEDLMRQDKALFGARETKVSKLIEEKIVGEAFRRNTTKILEYLVGNQISRLGIYGMGGVGKTTMMVHIHNRLLNEANYGNVLWITVSLHFNIQRLQDDLWKALDLGILQEMDVRKRAAMLRDCLMKRGKSTIILDDVWEHFNLKEVGIPDGIKLVLTTRSIEVCRKMRCQEMIKIEPLTHIEAESLFLEELGSEVALDLETKAIVNSIVKECAGLPLAVVTMARSMQGVTHVFQWEDCLEKLRQSEIGQTDMENKVLMKLKFSYDCLDNPEVQQCFLSCALYPKDKLIIRFELIELFIDQGLIDRLSTRKKQYDRGLTILSILQNVCLLEDHGEKVKMHDLIRDMALHIMSATSIVKARKGLRMIPREEYWTDALEKFSLMENDIEEFPLNMSPNCPKLSIFLMNSSLWYIEVIPNCFFKQLQGLKVLNLSGCGLRELPDSISDLVNLRALLLRECRELHCIPYLGKLTSLRKLDIFYCEQVKALKGLDMLVNLRYIDLYRTRIKRLPKGTLGALLNLQYLNVYAVNGEDLAKLRELETVVCYFEDVDDFNKFMRMAFEKRNNLRHYKLHINQKGGEYYGEFNDGVQFLNWKRIVHINTRGHVIVSAGGKSNGGGTCILIPQDVQRLKADYCDSAINLSDMGPLENLEELNIHEWKNLRVLCGGQDEEIIGIHDSPAPLLFPSLRVLDICGCPKLKYLFGHEPKFSLPHLRQILVRGCEEMVGITIEVTSLPPHLSPAFPSLDHISVRECHKMKRVVEPEWLPHFPNLKRIEVHLCENMEEIIGGRPPCAAIDEISLEYLSVIGCQNMKNLFRHELPIHLQNLQSSNVDGYEGMVEIISGVGQGQEGSITTPVNNTPSSSSQSSISLPNLMRLFLSDLPQLKFLKVLRGGRDEEIIDIYDSLVPTLAPPLFPSLTSLGIYGFPKLKYLFRHGPKFSLPHLHTIDIGECEEMVGITVAVMSPPPHPPPAFPSLQNICVEKCDKMKRVLESEGLPHFPNLERIEISCCENMEEIIGGPPPRVPAEKISLEYLEVTNCDNMRKLFLHEWVPHLRNLQSIRVIDCKGMVEIISRAGQSQEGSTTTPVNNNHSSYLSSISLPMLNCLLLNNAPQLKSICEVPITCDSMAFLVVTECPELNRIPLQLQFREIEDLPYFAVEGEEKWKTLMWDHPDAQALLQSHLHFRDSHNVLEGRRKPQPLDVDYYF</sequence>
<dbReference type="Gene3D" id="1.10.10.10">
    <property type="entry name" value="Winged helix-like DNA-binding domain superfamily/Winged helix DNA-binding domain"/>
    <property type="match status" value="1"/>
</dbReference>
<dbReference type="SUPFAM" id="SSF52540">
    <property type="entry name" value="P-loop containing nucleoside triphosphate hydrolases"/>
    <property type="match status" value="1"/>
</dbReference>
<dbReference type="Pfam" id="PF23559">
    <property type="entry name" value="WHD_DRP"/>
    <property type="match status" value="1"/>
</dbReference>
<dbReference type="PANTHER" id="PTHR33463:SF179">
    <property type="entry name" value="NB-ARC DOMAIN-CONTAINING PROTEIN"/>
    <property type="match status" value="1"/>
</dbReference>
<evidence type="ECO:0000259" key="9">
    <source>
        <dbReference type="Pfam" id="PF23247"/>
    </source>
</evidence>
<evidence type="ECO:0000313" key="11">
    <source>
        <dbReference type="EMBL" id="KAF7847294.1"/>
    </source>
</evidence>
<gene>
    <name evidence="11" type="ORF">BT93_L3113</name>
</gene>
<reference evidence="11" key="1">
    <citation type="submission" date="2020-05" db="EMBL/GenBank/DDBJ databases">
        <title>WGS assembly of Corymbia citriodora subspecies variegata.</title>
        <authorList>
            <person name="Barry K."/>
            <person name="Hundley H."/>
            <person name="Shu S."/>
            <person name="Jenkins J."/>
            <person name="Grimwood J."/>
            <person name="Baten A."/>
        </authorList>
    </citation>
    <scope>NUCLEOTIDE SEQUENCE</scope>
    <source>
        <strain evidence="11">CV2-018</strain>
    </source>
</reference>
<accession>A0A8T0CJA2</accession>
<protein>
    <recommendedName>
        <fullName evidence="13">NB-ARC domain-containing protein</fullName>
    </recommendedName>
</protein>
<evidence type="ECO:0000256" key="7">
    <source>
        <dbReference type="SAM" id="MobiDB-lite"/>
    </source>
</evidence>
<feature type="domain" description="Disease resistance protein winged helix" evidence="10">
    <location>
        <begin position="618"/>
        <end position="683"/>
    </location>
</feature>
<dbReference type="InterPro" id="IPR032675">
    <property type="entry name" value="LRR_dom_sf"/>
</dbReference>
<evidence type="ECO:0000256" key="5">
    <source>
        <dbReference type="ARBA" id="ARBA00022821"/>
    </source>
</evidence>
<dbReference type="SMART" id="SM00369">
    <property type="entry name" value="LRR_TYP"/>
    <property type="match status" value="2"/>
</dbReference>
<comment type="caution">
    <text evidence="11">The sequence shown here is derived from an EMBL/GenBank/DDBJ whole genome shotgun (WGS) entry which is preliminary data.</text>
</comment>
<dbReference type="InterPro" id="IPR027417">
    <property type="entry name" value="P-loop_NTPase"/>
</dbReference>
<dbReference type="PRINTS" id="PR00364">
    <property type="entry name" value="DISEASERSIST"/>
</dbReference>
<keyword evidence="4" id="KW-0547">Nucleotide-binding</keyword>
<dbReference type="InterPro" id="IPR002182">
    <property type="entry name" value="NB-ARC"/>
</dbReference>
<dbReference type="InterPro" id="IPR036388">
    <property type="entry name" value="WH-like_DNA-bd_sf"/>
</dbReference>
<keyword evidence="6" id="KW-0067">ATP-binding</keyword>
<dbReference type="InterPro" id="IPR042197">
    <property type="entry name" value="Apaf_helical"/>
</dbReference>
<dbReference type="InterPro" id="IPR050905">
    <property type="entry name" value="Plant_NBS-LRR"/>
</dbReference>
<name>A0A8T0CJA2_CORYI</name>
<dbReference type="Gene3D" id="1.10.8.430">
    <property type="entry name" value="Helical domain of apoptotic protease-activating factors"/>
    <property type="match status" value="1"/>
</dbReference>
<dbReference type="OrthoDB" id="736010at2759"/>